<dbReference type="InterPro" id="IPR035992">
    <property type="entry name" value="Ricin_B-like_lectins"/>
</dbReference>
<dbReference type="SUPFAM" id="SSF50370">
    <property type="entry name" value="Ricin B-like lectins"/>
    <property type="match status" value="1"/>
</dbReference>
<proteinExistence type="predicted"/>
<accession>A0A1Y2HVB9</accession>
<evidence type="ECO:0000259" key="3">
    <source>
        <dbReference type="Pfam" id="PF00652"/>
    </source>
</evidence>
<dbReference type="CDD" id="cd00161">
    <property type="entry name" value="beta-trefoil_Ricin-like"/>
    <property type="match status" value="1"/>
</dbReference>
<dbReference type="EMBL" id="MCFL01000008">
    <property type="protein sequence ID" value="ORZ38556.1"/>
    <property type="molecule type" value="Genomic_DNA"/>
</dbReference>
<feature type="compositionally biased region" description="Basic and acidic residues" evidence="1">
    <location>
        <begin position="61"/>
        <end position="76"/>
    </location>
</feature>
<sequence>IKATMGTLMLSLKLILLLAVLAIGHFAAATPTGELPSTNSTAPPTARLDNSTTMVSPPSSRHRDGNSTEWSDDRPPRKPAVRFRPWDGCMINGATRRCVDVEQSRKNWQTADAQMWSCNHNPIAQRITLSPMNPQHSNAVVTLAVARAAPSDRSYCLDVPGGHAYEGQIVRWWECNDSAAQLWHRNLDSDGKRTLLSPYNGRHLCLDPEAGWEGDRNGQRLRLWRCLPDNSVHQFWVEDWNSGHCGA</sequence>
<dbReference type="AlphaFoldDB" id="A0A1Y2HVB9"/>
<dbReference type="Gene3D" id="2.80.10.50">
    <property type="match status" value="1"/>
</dbReference>
<feature type="compositionally biased region" description="Polar residues" evidence="1">
    <location>
        <begin position="35"/>
        <end position="59"/>
    </location>
</feature>
<feature type="non-terminal residue" evidence="4">
    <location>
        <position position="1"/>
    </location>
</feature>
<dbReference type="InterPro" id="IPR000772">
    <property type="entry name" value="Ricin_B_lectin"/>
</dbReference>
<evidence type="ECO:0000256" key="2">
    <source>
        <dbReference type="SAM" id="SignalP"/>
    </source>
</evidence>
<feature type="domain" description="Ricin B lectin" evidence="3">
    <location>
        <begin position="153"/>
        <end position="237"/>
    </location>
</feature>
<feature type="chain" id="PRO_5013277063" description="Ricin B lectin domain-containing protein" evidence="2">
    <location>
        <begin position="30"/>
        <end position="247"/>
    </location>
</feature>
<organism evidence="4 5">
    <name type="scientific">Catenaria anguillulae PL171</name>
    <dbReference type="NCBI Taxonomy" id="765915"/>
    <lineage>
        <taxon>Eukaryota</taxon>
        <taxon>Fungi</taxon>
        <taxon>Fungi incertae sedis</taxon>
        <taxon>Blastocladiomycota</taxon>
        <taxon>Blastocladiomycetes</taxon>
        <taxon>Blastocladiales</taxon>
        <taxon>Catenariaceae</taxon>
        <taxon>Catenaria</taxon>
    </lineage>
</organism>
<protein>
    <recommendedName>
        <fullName evidence="3">Ricin B lectin domain-containing protein</fullName>
    </recommendedName>
</protein>
<evidence type="ECO:0000256" key="1">
    <source>
        <dbReference type="SAM" id="MobiDB-lite"/>
    </source>
</evidence>
<dbReference type="Pfam" id="PF00652">
    <property type="entry name" value="Ricin_B_lectin"/>
    <property type="match status" value="1"/>
</dbReference>
<evidence type="ECO:0000313" key="5">
    <source>
        <dbReference type="Proteomes" id="UP000193411"/>
    </source>
</evidence>
<feature type="signal peptide" evidence="2">
    <location>
        <begin position="1"/>
        <end position="29"/>
    </location>
</feature>
<dbReference type="Proteomes" id="UP000193411">
    <property type="component" value="Unassembled WGS sequence"/>
</dbReference>
<name>A0A1Y2HVB9_9FUNG</name>
<feature type="region of interest" description="Disordered" evidence="1">
    <location>
        <begin position="30"/>
        <end position="81"/>
    </location>
</feature>
<keyword evidence="5" id="KW-1185">Reference proteome</keyword>
<reference evidence="4 5" key="1">
    <citation type="submission" date="2016-07" db="EMBL/GenBank/DDBJ databases">
        <title>Pervasive Adenine N6-methylation of Active Genes in Fungi.</title>
        <authorList>
            <consortium name="DOE Joint Genome Institute"/>
            <person name="Mondo S.J."/>
            <person name="Dannebaum R.O."/>
            <person name="Kuo R.C."/>
            <person name="Labutti K."/>
            <person name="Haridas S."/>
            <person name="Kuo A."/>
            <person name="Salamov A."/>
            <person name="Ahrendt S.R."/>
            <person name="Lipzen A."/>
            <person name="Sullivan W."/>
            <person name="Andreopoulos W.B."/>
            <person name="Clum A."/>
            <person name="Lindquist E."/>
            <person name="Daum C."/>
            <person name="Ramamoorthy G.K."/>
            <person name="Gryganskyi A."/>
            <person name="Culley D."/>
            <person name="Magnuson J.K."/>
            <person name="James T.Y."/>
            <person name="O'Malley M.A."/>
            <person name="Stajich J.E."/>
            <person name="Spatafora J.W."/>
            <person name="Visel A."/>
            <person name="Grigoriev I.V."/>
        </authorList>
    </citation>
    <scope>NUCLEOTIDE SEQUENCE [LARGE SCALE GENOMIC DNA]</scope>
    <source>
        <strain evidence="4 5">PL171</strain>
    </source>
</reference>
<keyword evidence="2" id="KW-0732">Signal</keyword>
<gene>
    <name evidence="4" type="ORF">BCR44DRAFT_96258</name>
</gene>
<dbReference type="PROSITE" id="PS50231">
    <property type="entry name" value="RICIN_B_LECTIN"/>
    <property type="match status" value="1"/>
</dbReference>
<evidence type="ECO:0000313" key="4">
    <source>
        <dbReference type="EMBL" id="ORZ38556.1"/>
    </source>
</evidence>
<comment type="caution">
    <text evidence="4">The sequence shown here is derived from an EMBL/GenBank/DDBJ whole genome shotgun (WGS) entry which is preliminary data.</text>
</comment>